<keyword evidence="2" id="KW-0472">Membrane</keyword>
<feature type="transmembrane region" description="Helical" evidence="2">
    <location>
        <begin position="562"/>
        <end position="580"/>
    </location>
</feature>
<feature type="transmembrane region" description="Helical" evidence="2">
    <location>
        <begin position="629"/>
        <end position="651"/>
    </location>
</feature>
<feature type="transmembrane region" description="Helical" evidence="2">
    <location>
        <begin position="280"/>
        <end position="302"/>
    </location>
</feature>
<sequence length="699" mass="78279">MANIVGVIFLCGLAVISAGRVADEDVLSDFQRVRQLRGLALNFVGQVKDFDVKELSTVDSRVPSQEDMLCLSDLTALMTGLQSGQYWALKMLDSWGSIPSGLLTGNMFDLGNFDECLKINHGVSLGRTIQGKYCFLSVSPTQALGVQGSIIGSFKTATCLPASCSATQMNTFVSMVAKPLLNVSIPSLAMSISESSCQTSESVPWDGLTIFMIVILSLMGSLVALFTLWDYCLGKNQDQLPTIVKVFSARVNSRALFRIVEVNSSPNVIDCLHGIRCLSLMWVVFCHQYVMAALASNINIFHVISWEETPYASFILHGFFSVDSFFVLGGLLVALIPLRMMDRTKGKLNVPLMYLHRLIRIVPLLAIAIVMYLKLMPIVADGPRFGSGYSGKADCENGWYWTLLFVNNYTEEKCLGHTWYLSVDMQLFIISPIMLIALYKWGKKAAAGIFVLIVLLSGCLFATIMVNKYSLVLKHFSMDAQRDLYFATHTHATPWLTGFLFGYILHLNRGKKFQLSKVVAWSGWILCLAMIFTSIFALYPYAKWTGPELSTFAEASYYTLTRVGWCMALCWVIFACMNGYGGLANSFLSSPLWQPLSRLSYSVYMWHMFFQEINIRSMRTNSYFSNYTIMLNFWSTFGFAVLFAYVMHLVIEAPFGGLDYFLRPKQRTPPLVKQKSQIDDNGHNNLEELKVTTPAPAEN</sequence>
<feature type="transmembrane region" description="Helical" evidence="2">
    <location>
        <begin position="446"/>
        <end position="466"/>
    </location>
</feature>
<feature type="transmembrane region" description="Helical" evidence="2">
    <location>
        <begin position="486"/>
        <end position="506"/>
    </location>
</feature>
<dbReference type="GO" id="GO:0016747">
    <property type="term" value="F:acyltransferase activity, transferring groups other than amino-acyl groups"/>
    <property type="evidence" value="ECO:0007669"/>
    <property type="project" value="InterPro"/>
</dbReference>
<feature type="compositionally biased region" description="Basic and acidic residues" evidence="1">
    <location>
        <begin position="676"/>
        <end position="690"/>
    </location>
</feature>
<proteinExistence type="predicted"/>
<dbReference type="Pfam" id="PF01757">
    <property type="entry name" value="Acyl_transf_3"/>
    <property type="match status" value="1"/>
</dbReference>
<dbReference type="SMART" id="SM00703">
    <property type="entry name" value="NRF"/>
    <property type="match status" value="1"/>
</dbReference>
<keyword evidence="6" id="KW-1185">Reference proteome</keyword>
<keyword evidence="2" id="KW-0812">Transmembrane</keyword>
<evidence type="ECO:0000256" key="1">
    <source>
        <dbReference type="SAM" id="MobiDB-lite"/>
    </source>
</evidence>
<dbReference type="InterPro" id="IPR006621">
    <property type="entry name" value="Nose-resist-to-fluoxetine_N"/>
</dbReference>
<dbReference type="PANTHER" id="PTHR11161">
    <property type="entry name" value="O-ACYLTRANSFERASE"/>
    <property type="match status" value="1"/>
</dbReference>
<dbReference type="EMBL" id="CM000364">
    <property type="protein sequence ID" value="EDX14070.1"/>
    <property type="molecule type" value="Genomic_DNA"/>
</dbReference>
<feature type="transmembrane region" description="Helical" evidence="2">
    <location>
        <begin position="419"/>
        <end position="439"/>
    </location>
</feature>
<evidence type="ECO:0000259" key="4">
    <source>
        <dbReference type="SMART" id="SM00703"/>
    </source>
</evidence>
<dbReference type="PANTHER" id="PTHR11161:SF0">
    <property type="entry name" value="O-ACYLTRANSFERASE LIKE PROTEIN"/>
    <property type="match status" value="1"/>
</dbReference>
<evidence type="ECO:0000256" key="2">
    <source>
        <dbReference type="SAM" id="Phobius"/>
    </source>
</evidence>
<evidence type="ECO:0000313" key="6">
    <source>
        <dbReference type="Proteomes" id="UP000000304"/>
    </source>
</evidence>
<feature type="domain" description="Nose resistant-to-fluoxetine protein N-terminal" evidence="4">
    <location>
        <begin position="67"/>
        <end position="199"/>
    </location>
</feature>
<reference evidence="5 6" key="1">
    <citation type="journal article" date="2007" name="Nature">
        <title>Evolution of genes and genomes on the Drosophila phylogeny.</title>
        <authorList>
            <consortium name="Drosophila 12 Genomes Consortium"/>
            <person name="Clark A.G."/>
            <person name="Eisen M.B."/>
            <person name="Smith D.R."/>
            <person name="Bergman C.M."/>
            <person name="Oliver B."/>
            <person name="Markow T.A."/>
            <person name="Kaufman T.C."/>
            <person name="Kellis M."/>
            <person name="Gelbart W."/>
            <person name="Iyer V.N."/>
            <person name="Pollard D.A."/>
            <person name="Sackton T.B."/>
            <person name="Larracuente A.M."/>
            <person name="Singh N.D."/>
            <person name="Abad J.P."/>
            <person name="Abt D.N."/>
            <person name="Adryan B."/>
            <person name="Aguade M."/>
            <person name="Akashi H."/>
            <person name="Anderson W.W."/>
            <person name="Aquadro C.F."/>
            <person name="Ardell D.H."/>
            <person name="Arguello R."/>
            <person name="Artieri C.G."/>
            <person name="Barbash D.A."/>
            <person name="Barker D."/>
            <person name="Barsanti P."/>
            <person name="Batterham P."/>
            <person name="Batzoglou S."/>
            <person name="Begun D."/>
            <person name="Bhutkar A."/>
            <person name="Blanco E."/>
            <person name="Bosak S.A."/>
            <person name="Bradley R.K."/>
            <person name="Brand A.D."/>
            <person name="Brent M.R."/>
            <person name="Brooks A.N."/>
            <person name="Brown R.H."/>
            <person name="Butlin R.K."/>
            <person name="Caggese C."/>
            <person name="Calvi B.R."/>
            <person name="Bernardo de Carvalho A."/>
            <person name="Caspi A."/>
            <person name="Castrezana S."/>
            <person name="Celniker S.E."/>
            <person name="Chang J.L."/>
            <person name="Chapple C."/>
            <person name="Chatterji S."/>
            <person name="Chinwalla A."/>
            <person name="Civetta A."/>
            <person name="Clifton S.W."/>
            <person name="Comeron J.M."/>
            <person name="Costello J.C."/>
            <person name="Coyne J.A."/>
            <person name="Daub J."/>
            <person name="David R.G."/>
            <person name="Delcher A.L."/>
            <person name="Delehaunty K."/>
            <person name="Do C.B."/>
            <person name="Ebling H."/>
            <person name="Edwards K."/>
            <person name="Eickbush T."/>
            <person name="Evans J.D."/>
            <person name="Filipski A."/>
            <person name="Findeiss S."/>
            <person name="Freyhult E."/>
            <person name="Fulton L."/>
            <person name="Fulton R."/>
            <person name="Garcia A.C."/>
            <person name="Gardiner A."/>
            <person name="Garfield D.A."/>
            <person name="Garvin B.E."/>
            <person name="Gibson G."/>
            <person name="Gilbert D."/>
            <person name="Gnerre S."/>
            <person name="Godfrey J."/>
            <person name="Good R."/>
            <person name="Gotea V."/>
            <person name="Gravely B."/>
            <person name="Greenberg A.J."/>
            <person name="Griffiths-Jones S."/>
            <person name="Gross S."/>
            <person name="Guigo R."/>
            <person name="Gustafson E.A."/>
            <person name="Haerty W."/>
            <person name="Hahn M.W."/>
            <person name="Halligan D.L."/>
            <person name="Halpern A.L."/>
            <person name="Halter G.M."/>
            <person name="Han M.V."/>
            <person name="Heger A."/>
            <person name="Hillier L."/>
            <person name="Hinrichs A.S."/>
            <person name="Holmes I."/>
            <person name="Hoskins R.A."/>
            <person name="Hubisz M.J."/>
            <person name="Hultmark D."/>
            <person name="Huntley M.A."/>
            <person name="Jaffe D.B."/>
            <person name="Jagadeeshan S."/>
            <person name="Jeck W.R."/>
            <person name="Johnson J."/>
            <person name="Jones C.D."/>
            <person name="Jordan W.C."/>
            <person name="Karpen G.H."/>
            <person name="Kataoka E."/>
            <person name="Keightley P.D."/>
            <person name="Kheradpour P."/>
            <person name="Kirkness E.F."/>
            <person name="Koerich L.B."/>
            <person name="Kristiansen K."/>
            <person name="Kudrna D."/>
            <person name="Kulathinal R.J."/>
            <person name="Kumar S."/>
            <person name="Kwok R."/>
            <person name="Lander E."/>
            <person name="Langley C.H."/>
            <person name="Lapoint R."/>
            <person name="Lazzaro B.P."/>
            <person name="Lee S.J."/>
            <person name="Levesque L."/>
            <person name="Li R."/>
            <person name="Lin C.F."/>
            <person name="Lin M.F."/>
            <person name="Lindblad-Toh K."/>
            <person name="Llopart A."/>
            <person name="Long M."/>
            <person name="Low L."/>
            <person name="Lozovsky E."/>
            <person name="Lu J."/>
            <person name="Luo M."/>
            <person name="Machado C.A."/>
            <person name="Makalowski W."/>
            <person name="Marzo M."/>
            <person name="Matsuda M."/>
            <person name="Matzkin L."/>
            <person name="McAllister B."/>
            <person name="McBride C.S."/>
            <person name="McKernan B."/>
            <person name="McKernan K."/>
            <person name="Mendez-Lago M."/>
            <person name="Minx P."/>
            <person name="Mollenhauer M.U."/>
            <person name="Montooth K."/>
            <person name="Mount S.M."/>
            <person name="Mu X."/>
            <person name="Myers E."/>
            <person name="Negre B."/>
            <person name="Newfeld S."/>
            <person name="Nielsen R."/>
            <person name="Noor M.A."/>
            <person name="O'Grady P."/>
            <person name="Pachter L."/>
            <person name="Papaceit M."/>
            <person name="Parisi M.J."/>
            <person name="Parisi M."/>
            <person name="Parts L."/>
            <person name="Pedersen J.S."/>
            <person name="Pesole G."/>
            <person name="Phillippy A.M."/>
            <person name="Ponting C.P."/>
            <person name="Pop M."/>
            <person name="Porcelli D."/>
            <person name="Powell J.R."/>
            <person name="Prohaska S."/>
            <person name="Pruitt K."/>
            <person name="Puig M."/>
            <person name="Quesneville H."/>
            <person name="Ram K.R."/>
            <person name="Rand D."/>
            <person name="Rasmussen M.D."/>
            <person name="Reed L.K."/>
            <person name="Reenan R."/>
            <person name="Reily A."/>
            <person name="Remington K.A."/>
            <person name="Rieger T.T."/>
            <person name="Ritchie M.G."/>
            <person name="Robin C."/>
            <person name="Rogers Y.H."/>
            <person name="Rohde C."/>
            <person name="Rozas J."/>
            <person name="Rubenfield M.J."/>
            <person name="Ruiz A."/>
            <person name="Russo S."/>
            <person name="Salzberg S.L."/>
            <person name="Sanchez-Gracia A."/>
            <person name="Saranga D.J."/>
            <person name="Sato H."/>
            <person name="Schaeffer S.W."/>
            <person name="Schatz M.C."/>
            <person name="Schlenke T."/>
            <person name="Schwartz R."/>
            <person name="Segarra C."/>
            <person name="Singh R.S."/>
            <person name="Sirot L."/>
            <person name="Sirota M."/>
            <person name="Sisneros N.B."/>
            <person name="Smith C.D."/>
            <person name="Smith T.F."/>
            <person name="Spieth J."/>
            <person name="Stage D.E."/>
            <person name="Stark A."/>
            <person name="Stephan W."/>
            <person name="Strausberg R.L."/>
            <person name="Strempel S."/>
            <person name="Sturgill D."/>
            <person name="Sutton G."/>
            <person name="Sutton G.G."/>
            <person name="Tao W."/>
            <person name="Teichmann S."/>
            <person name="Tobari Y.N."/>
            <person name="Tomimura Y."/>
            <person name="Tsolas J.M."/>
            <person name="Valente V.L."/>
            <person name="Venter E."/>
            <person name="Venter J.C."/>
            <person name="Vicario S."/>
            <person name="Vieira F.G."/>
            <person name="Vilella A.J."/>
            <person name="Villasante A."/>
            <person name="Walenz B."/>
            <person name="Wang J."/>
            <person name="Wasserman M."/>
            <person name="Watts T."/>
            <person name="Wilson D."/>
            <person name="Wilson R.K."/>
            <person name="Wing R.A."/>
            <person name="Wolfner M.F."/>
            <person name="Wong A."/>
            <person name="Wong G.K."/>
            <person name="Wu C.I."/>
            <person name="Wu G."/>
            <person name="Yamamoto D."/>
            <person name="Yang H.P."/>
            <person name="Yang S.P."/>
            <person name="Yorke J.A."/>
            <person name="Yoshida K."/>
            <person name="Zdobnov E."/>
            <person name="Zhang P."/>
            <person name="Zhang Y."/>
            <person name="Zimin A.V."/>
            <person name="Baldwin J."/>
            <person name="Abdouelleil A."/>
            <person name="Abdulkadir J."/>
            <person name="Abebe A."/>
            <person name="Abera B."/>
            <person name="Abreu J."/>
            <person name="Acer S.C."/>
            <person name="Aftuck L."/>
            <person name="Alexander A."/>
            <person name="An P."/>
            <person name="Anderson E."/>
            <person name="Anderson S."/>
            <person name="Arachi H."/>
            <person name="Azer M."/>
            <person name="Bachantsang P."/>
            <person name="Barry A."/>
            <person name="Bayul T."/>
            <person name="Berlin A."/>
            <person name="Bessette D."/>
            <person name="Bloom T."/>
            <person name="Blye J."/>
            <person name="Boguslavskiy L."/>
            <person name="Bonnet C."/>
            <person name="Boukhgalter B."/>
            <person name="Bourzgui I."/>
            <person name="Brown A."/>
            <person name="Cahill P."/>
            <person name="Channer S."/>
            <person name="Cheshatsang Y."/>
            <person name="Chuda L."/>
            <person name="Citroen M."/>
            <person name="Collymore A."/>
            <person name="Cooke P."/>
            <person name="Costello M."/>
            <person name="D'Aco K."/>
            <person name="Daza R."/>
            <person name="De Haan G."/>
            <person name="DeGray S."/>
            <person name="DeMaso C."/>
            <person name="Dhargay N."/>
            <person name="Dooley K."/>
            <person name="Dooley E."/>
            <person name="Doricent M."/>
            <person name="Dorje P."/>
            <person name="Dorjee K."/>
            <person name="Dupes A."/>
            <person name="Elong R."/>
            <person name="Falk J."/>
            <person name="Farina A."/>
            <person name="Faro S."/>
            <person name="Ferguson D."/>
            <person name="Fisher S."/>
            <person name="Foley C.D."/>
            <person name="Franke A."/>
            <person name="Friedrich D."/>
            <person name="Gadbois L."/>
            <person name="Gearin G."/>
            <person name="Gearin C.R."/>
            <person name="Giannoukos G."/>
            <person name="Goode T."/>
            <person name="Graham J."/>
            <person name="Grandbois E."/>
            <person name="Grewal S."/>
            <person name="Gyaltsen K."/>
            <person name="Hafez N."/>
            <person name="Hagos B."/>
            <person name="Hall J."/>
            <person name="Henson C."/>
            <person name="Hollinger A."/>
            <person name="Honan T."/>
            <person name="Huard M.D."/>
            <person name="Hughes L."/>
            <person name="Hurhula B."/>
            <person name="Husby M.E."/>
            <person name="Kamat A."/>
            <person name="Kanga B."/>
            <person name="Kashin S."/>
            <person name="Khazanovich D."/>
            <person name="Kisner P."/>
            <person name="Lance K."/>
            <person name="Lara M."/>
            <person name="Lee W."/>
            <person name="Lennon N."/>
            <person name="Letendre F."/>
            <person name="LeVine R."/>
            <person name="Lipovsky A."/>
            <person name="Liu X."/>
            <person name="Liu J."/>
            <person name="Liu S."/>
            <person name="Lokyitsang T."/>
            <person name="Lokyitsang Y."/>
            <person name="Lubonja R."/>
            <person name="Lui A."/>
            <person name="MacDonald P."/>
            <person name="Magnisalis V."/>
            <person name="Maru K."/>
            <person name="Matthews C."/>
            <person name="McCusker W."/>
            <person name="McDonough S."/>
            <person name="Mehta T."/>
            <person name="Meldrim J."/>
            <person name="Meneus L."/>
            <person name="Mihai O."/>
            <person name="Mihalev A."/>
            <person name="Mihova T."/>
            <person name="Mittelman R."/>
            <person name="Mlenga V."/>
            <person name="Montmayeur A."/>
            <person name="Mulrain L."/>
            <person name="Navidi A."/>
            <person name="Naylor J."/>
            <person name="Negash T."/>
            <person name="Nguyen T."/>
            <person name="Nguyen N."/>
            <person name="Nicol R."/>
            <person name="Norbu C."/>
            <person name="Norbu N."/>
            <person name="Novod N."/>
            <person name="O'Neill B."/>
            <person name="Osman S."/>
            <person name="Markiewicz E."/>
            <person name="Oyono O.L."/>
            <person name="Patti C."/>
            <person name="Phunkhang P."/>
            <person name="Pierre F."/>
            <person name="Priest M."/>
            <person name="Raghuraman S."/>
            <person name="Rege F."/>
            <person name="Reyes R."/>
            <person name="Rise C."/>
            <person name="Rogov P."/>
            <person name="Ross K."/>
            <person name="Ryan E."/>
            <person name="Settipalli S."/>
            <person name="Shea T."/>
            <person name="Sherpa N."/>
            <person name="Shi L."/>
            <person name="Shih D."/>
            <person name="Sparrow T."/>
            <person name="Spaulding J."/>
            <person name="Stalker J."/>
            <person name="Stange-Thomann N."/>
            <person name="Stavropoulos S."/>
            <person name="Stone C."/>
            <person name="Strader C."/>
            <person name="Tesfaye S."/>
            <person name="Thomson T."/>
            <person name="Thoulutsang Y."/>
            <person name="Thoulutsang D."/>
            <person name="Topham K."/>
            <person name="Topping I."/>
            <person name="Tsamla T."/>
            <person name="Vassiliev H."/>
            <person name="Vo A."/>
            <person name="Wangchuk T."/>
            <person name="Wangdi T."/>
            <person name="Weiand M."/>
            <person name="Wilkinson J."/>
            <person name="Wilson A."/>
            <person name="Yadav S."/>
            <person name="Young G."/>
            <person name="Yu Q."/>
            <person name="Zembek L."/>
            <person name="Zhong D."/>
            <person name="Zimmer A."/>
            <person name="Zwirko Z."/>
            <person name="Jaffe D.B."/>
            <person name="Alvarez P."/>
            <person name="Brockman W."/>
            <person name="Butler J."/>
            <person name="Chin C."/>
            <person name="Gnerre S."/>
            <person name="Grabherr M."/>
            <person name="Kleber M."/>
            <person name="Mauceli E."/>
            <person name="MacCallum I."/>
        </authorList>
    </citation>
    <scope>NUCLEOTIDE SEQUENCE [LARGE SCALE GENOMIC DNA]</scope>
    <source>
        <strain evidence="6">white501</strain>
    </source>
</reference>
<keyword evidence="2" id="KW-1133">Transmembrane helix</keyword>
<dbReference type="Pfam" id="PF20146">
    <property type="entry name" value="NRF"/>
    <property type="match status" value="1"/>
</dbReference>
<dbReference type="AlphaFoldDB" id="B4R213"/>
<feature type="transmembrane region" description="Helical" evidence="2">
    <location>
        <begin position="358"/>
        <end position="380"/>
    </location>
</feature>
<protein>
    <submittedName>
        <fullName evidence="5">GD18373</fullName>
    </submittedName>
</protein>
<feature type="transmembrane region" description="Helical" evidence="2">
    <location>
        <begin position="314"/>
        <end position="338"/>
    </location>
</feature>
<dbReference type="OMA" id="TIMLNFW"/>
<dbReference type="STRING" id="7240.B4R213"/>
<dbReference type="Proteomes" id="UP000000304">
    <property type="component" value="Chromosome 3R"/>
</dbReference>
<dbReference type="InterPro" id="IPR002656">
    <property type="entry name" value="Acyl_transf_3_dom"/>
</dbReference>
<evidence type="ECO:0000313" key="5">
    <source>
        <dbReference type="EMBL" id="EDX14070.1"/>
    </source>
</evidence>
<dbReference type="InterPro" id="IPR052728">
    <property type="entry name" value="O2_lipid_transport_reg"/>
</dbReference>
<feature type="region of interest" description="Disordered" evidence="1">
    <location>
        <begin position="672"/>
        <end position="699"/>
    </location>
</feature>
<feature type="transmembrane region" description="Helical" evidence="2">
    <location>
        <begin position="208"/>
        <end position="229"/>
    </location>
</feature>
<dbReference type="PhylomeDB" id="B4R213"/>
<dbReference type="HOGENOM" id="CLU_007874_2_2_1"/>
<feature type="chain" id="PRO_5002824982" evidence="3">
    <location>
        <begin position="19"/>
        <end position="699"/>
    </location>
</feature>
<accession>B4R213</accession>
<keyword evidence="3" id="KW-0732">Signal</keyword>
<dbReference type="OrthoDB" id="118951at2759"/>
<feature type="transmembrane region" description="Helical" evidence="2">
    <location>
        <begin position="518"/>
        <end position="542"/>
    </location>
</feature>
<evidence type="ECO:0000256" key="3">
    <source>
        <dbReference type="SAM" id="SignalP"/>
    </source>
</evidence>
<feature type="signal peptide" evidence="3">
    <location>
        <begin position="1"/>
        <end position="18"/>
    </location>
</feature>
<name>B4R213_DROSI</name>
<organism evidence="5 6">
    <name type="scientific">Drosophila simulans</name>
    <name type="common">Fruit fly</name>
    <dbReference type="NCBI Taxonomy" id="7240"/>
    <lineage>
        <taxon>Eukaryota</taxon>
        <taxon>Metazoa</taxon>
        <taxon>Ecdysozoa</taxon>
        <taxon>Arthropoda</taxon>
        <taxon>Hexapoda</taxon>
        <taxon>Insecta</taxon>
        <taxon>Pterygota</taxon>
        <taxon>Neoptera</taxon>
        <taxon>Endopterygota</taxon>
        <taxon>Diptera</taxon>
        <taxon>Brachycera</taxon>
        <taxon>Muscomorpha</taxon>
        <taxon>Ephydroidea</taxon>
        <taxon>Drosophilidae</taxon>
        <taxon>Drosophila</taxon>
        <taxon>Sophophora</taxon>
    </lineage>
</organism>
<gene>
    <name evidence="5" type="primary">Dsim\GD18373</name>
    <name evidence="5" type="ORF">Dsim_GD18373</name>
</gene>